<feature type="region of interest" description="Disordered" evidence="1">
    <location>
        <begin position="111"/>
        <end position="293"/>
    </location>
</feature>
<protein>
    <submittedName>
        <fullName evidence="2">Uncharacterized protein</fullName>
    </submittedName>
</protein>
<accession>A0A0A6UM24</accession>
<feature type="compositionally biased region" description="Basic and acidic residues" evidence="1">
    <location>
        <begin position="270"/>
        <end position="282"/>
    </location>
</feature>
<evidence type="ECO:0000256" key="1">
    <source>
        <dbReference type="SAM" id="MobiDB-lite"/>
    </source>
</evidence>
<comment type="caution">
    <text evidence="2">The sequence shown here is derived from an EMBL/GenBank/DDBJ whole genome shotgun (WGS) entry which is preliminary data.</text>
</comment>
<feature type="compositionally biased region" description="Basic and acidic residues" evidence="1">
    <location>
        <begin position="133"/>
        <end position="160"/>
    </location>
</feature>
<evidence type="ECO:0000313" key="3">
    <source>
        <dbReference type="Proteomes" id="UP000054537"/>
    </source>
</evidence>
<keyword evidence="3" id="KW-1185">Reference proteome</keyword>
<gene>
    <name evidence="2" type="ORF">MB27_23150</name>
</gene>
<sequence>MPVQPQLVHEIVGQGQRGAPGVTLQEPLMRRGQPVATAEPFVEPAVRLLVQDPAEEAPSPLPCQRGVRGGADEELDHHYLIGTPYAGPVEHPGQIVRGQQVHHRSVAVLEREPGHPRAQCSDKHFRPRPGHVGKLESPYREGLERLVHPLPRERGTEKTQRVPHPGQRPLERDPVERRDMRRHRRADAEQQRLAAEPGQRRRGLGQHAGTSCGHRDHRRSEAKLRPPRRGRRQWGDRVRAPALGIPPTPARAIRAERLSGPEPGVDEESRDTVRATVVDHRVSGGGRRTRAML</sequence>
<feature type="compositionally biased region" description="Basic and acidic residues" evidence="1">
    <location>
        <begin position="111"/>
        <end position="124"/>
    </location>
</feature>
<dbReference type="Proteomes" id="UP000054537">
    <property type="component" value="Unassembled WGS sequence"/>
</dbReference>
<feature type="compositionally biased region" description="Basic and acidic residues" evidence="1">
    <location>
        <begin position="169"/>
        <end position="179"/>
    </location>
</feature>
<evidence type="ECO:0000313" key="2">
    <source>
        <dbReference type="EMBL" id="KHD75344.1"/>
    </source>
</evidence>
<reference evidence="2 3" key="1">
    <citation type="submission" date="2014-10" db="EMBL/GenBank/DDBJ databases">
        <title>Draft genome sequence of Actinoplanes utahensis NRRL 12052.</title>
        <authorList>
            <person name="Velasco-Bucheli B."/>
            <person name="del Cerro C."/>
            <person name="Hormigo D."/>
            <person name="Garcia J.L."/>
            <person name="Acebal C."/>
            <person name="Arroyo M."/>
            <person name="de la Mata I."/>
        </authorList>
    </citation>
    <scope>NUCLEOTIDE SEQUENCE [LARGE SCALE GENOMIC DNA]</scope>
    <source>
        <strain evidence="2 3">NRRL 12052</strain>
    </source>
</reference>
<dbReference type="STRING" id="1869.MB27_23150"/>
<organism evidence="2 3">
    <name type="scientific">Actinoplanes utahensis</name>
    <dbReference type="NCBI Taxonomy" id="1869"/>
    <lineage>
        <taxon>Bacteria</taxon>
        <taxon>Bacillati</taxon>
        <taxon>Actinomycetota</taxon>
        <taxon>Actinomycetes</taxon>
        <taxon>Micromonosporales</taxon>
        <taxon>Micromonosporaceae</taxon>
        <taxon>Actinoplanes</taxon>
    </lineage>
</organism>
<name>A0A0A6UM24_ACTUT</name>
<dbReference type="AlphaFoldDB" id="A0A0A6UM24"/>
<dbReference type="EMBL" id="JRTT01000028">
    <property type="protein sequence ID" value="KHD75344.1"/>
    <property type="molecule type" value="Genomic_DNA"/>
</dbReference>
<proteinExistence type="predicted"/>